<keyword evidence="5" id="KW-1185">Reference proteome</keyword>
<dbReference type="InterPro" id="IPR000086">
    <property type="entry name" value="NUDIX_hydrolase_dom"/>
</dbReference>
<dbReference type="FunFam" id="3.90.79.10:FF:000079">
    <property type="entry name" value="mRNA decapping complex subunit 2"/>
    <property type="match status" value="1"/>
</dbReference>
<gene>
    <name evidence="4" type="primary">DCP2</name>
    <name evidence="4" type="ORF">PHYBOEH_007733</name>
</gene>
<dbReference type="PROSITE" id="PS00893">
    <property type="entry name" value="NUDIX_BOX"/>
    <property type="match status" value="1"/>
</dbReference>
<dbReference type="InterPro" id="IPR007722">
    <property type="entry name" value="DCP2_BoxA"/>
</dbReference>
<dbReference type="Pfam" id="PF05026">
    <property type="entry name" value="DCP2"/>
    <property type="match status" value="1"/>
</dbReference>
<dbReference type="OrthoDB" id="18996at2759"/>
<sequence>MTSKTPKKKPSFPEVMDELQSRFLLNLPASELASSERLFFQIEQCFWFYEDFYADRFAHLQHVKLNDFARQMFAHCSMLQPLAHRCDELFQDFKTYQRQVPVVGGILLNAQRNKLLLVCNWKGTSWTFPRGKVNEGESDRDCARREVFEECGYDVGDLLSPTYLEIVQQEQRIRMFICTDVPEDYAFAPQTRKEISTIKWFGFDSLPKKTWSVMPFMPRLKRWVKSHKKEKRSATPGKGRAASAPRNSNRPLNLATNGAAQKIGSGKKKGSQERSISTPHNDRPATKKGNSRGHFGTEFDTATSYDGVNDETFGNDKADFSVEEMFSVNERLTGQKFEYDGNPHDFGKPTSRPAATRANAPIFNKGLAPVQILKRPSSAPLKRVEEETTCPSPSPPRKSAGSTPFASFQFDAVDIMAVVT</sequence>
<evidence type="ECO:0000313" key="4">
    <source>
        <dbReference type="EMBL" id="KAG7399872.1"/>
    </source>
</evidence>
<dbReference type="InterPro" id="IPR044099">
    <property type="entry name" value="Dcp2_NUDIX"/>
</dbReference>
<dbReference type="GO" id="GO:0000290">
    <property type="term" value="P:deadenylation-dependent decapping of nuclear-transcribed mRNA"/>
    <property type="evidence" value="ECO:0007669"/>
    <property type="project" value="InterPro"/>
</dbReference>
<dbReference type="GO" id="GO:0140933">
    <property type="term" value="F:5'-(N(7)-methylguanosine 5'-triphospho)-[mRNA] hydrolase activity"/>
    <property type="evidence" value="ECO:0007669"/>
    <property type="project" value="InterPro"/>
</dbReference>
<dbReference type="SMART" id="SM01125">
    <property type="entry name" value="DCP2"/>
    <property type="match status" value="1"/>
</dbReference>
<accession>A0A8T1X0S6</accession>
<dbReference type="EMBL" id="JAGDFL010000043">
    <property type="protein sequence ID" value="KAG7399872.1"/>
    <property type="molecule type" value="Genomic_DNA"/>
</dbReference>
<name>A0A8T1X0S6_9STRA</name>
<feature type="region of interest" description="Disordered" evidence="2">
    <location>
        <begin position="224"/>
        <end position="310"/>
    </location>
</feature>
<keyword evidence="1" id="KW-0694">RNA-binding</keyword>
<reference evidence="4" key="1">
    <citation type="submission" date="2021-02" db="EMBL/GenBank/DDBJ databases">
        <authorList>
            <person name="Palmer J.M."/>
        </authorList>
    </citation>
    <scope>NUCLEOTIDE SEQUENCE</scope>
    <source>
        <strain evidence="4">SCRP23</strain>
    </source>
</reference>
<protein>
    <submittedName>
        <fullName evidence="4">mRNA-decapping enzyme subunit 2</fullName>
    </submittedName>
</protein>
<dbReference type="PANTHER" id="PTHR23114">
    <property type="entry name" value="M7GPPPN-MRNA HYDROLASE"/>
    <property type="match status" value="1"/>
</dbReference>
<dbReference type="GO" id="GO:0005737">
    <property type="term" value="C:cytoplasm"/>
    <property type="evidence" value="ECO:0007669"/>
    <property type="project" value="TreeGrafter"/>
</dbReference>
<feature type="domain" description="Nudix hydrolase" evidence="3">
    <location>
        <begin position="98"/>
        <end position="226"/>
    </location>
</feature>
<dbReference type="CDD" id="cd03672">
    <property type="entry name" value="NUDIX_Dcp2p_Nudt20"/>
    <property type="match status" value="1"/>
</dbReference>
<evidence type="ECO:0000256" key="2">
    <source>
        <dbReference type="SAM" id="MobiDB-lite"/>
    </source>
</evidence>
<evidence type="ECO:0000259" key="3">
    <source>
        <dbReference type="PROSITE" id="PS51462"/>
    </source>
</evidence>
<proteinExistence type="predicted"/>
<dbReference type="PROSITE" id="PS51462">
    <property type="entry name" value="NUDIX"/>
    <property type="match status" value="1"/>
</dbReference>
<dbReference type="AlphaFoldDB" id="A0A8T1X0S6"/>
<dbReference type="Proteomes" id="UP000693981">
    <property type="component" value="Unassembled WGS sequence"/>
</dbReference>
<organism evidence="4 5">
    <name type="scientific">Phytophthora boehmeriae</name>
    <dbReference type="NCBI Taxonomy" id="109152"/>
    <lineage>
        <taxon>Eukaryota</taxon>
        <taxon>Sar</taxon>
        <taxon>Stramenopiles</taxon>
        <taxon>Oomycota</taxon>
        <taxon>Peronosporomycetes</taxon>
        <taxon>Peronosporales</taxon>
        <taxon>Peronosporaceae</taxon>
        <taxon>Phytophthora</taxon>
    </lineage>
</organism>
<dbReference type="PANTHER" id="PTHR23114:SF17">
    <property type="entry name" value="M7GPPPN-MRNA HYDROLASE"/>
    <property type="match status" value="1"/>
</dbReference>
<evidence type="ECO:0000256" key="1">
    <source>
        <dbReference type="ARBA" id="ARBA00022884"/>
    </source>
</evidence>
<dbReference type="InterPro" id="IPR020084">
    <property type="entry name" value="NUDIX_hydrolase_CS"/>
</dbReference>
<dbReference type="Pfam" id="PF00293">
    <property type="entry name" value="NUDIX"/>
    <property type="match status" value="1"/>
</dbReference>
<feature type="region of interest" description="Disordered" evidence="2">
    <location>
        <begin position="375"/>
        <end position="404"/>
    </location>
</feature>
<comment type="caution">
    <text evidence="4">The sequence shown here is derived from an EMBL/GenBank/DDBJ whole genome shotgun (WGS) entry which is preliminary data.</text>
</comment>
<dbReference type="GO" id="GO:0003723">
    <property type="term" value="F:RNA binding"/>
    <property type="evidence" value="ECO:0007669"/>
    <property type="project" value="UniProtKB-KW"/>
</dbReference>
<dbReference type="GO" id="GO:0000184">
    <property type="term" value="P:nuclear-transcribed mRNA catabolic process, nonsense-mediated decay"/>
    <property type="evidence" value="ECO:0007669"/>
    <property type="project" value="InterPro"/>
</dbReference>
<feature type="compositionally biased region" description="Polar residues" evidence="2">
    <location>
        <begin position="245"/>
        <end position="256"/>
    </location>
</feature>
<evidence type="ECO:0000313" key="5">
    <source>
        <dbReference type="Proteomes" id="UP000693981"/>
    </source>
</evidence>